<accession>A0A9P6UC87</accession>
<evidence type="ECO:0008006" key="3">
    <source>
        <dbReference type="Google" id="ProtNLM"/>
    </source>
</evidence>
<dbReference type="SUPFAM" id="SSF52047">
    <property type="entry name" value="RNI-like"/>
    <property type="match status" value="1"/>
</dbReference>
<protein>
    <recommendedName>
        <fullName evidence="3">F-box domain-containing protein</fullName>
    </recommendedName>
</protein>
<name>A0A9P6UC87_9FUNG</name>
<proteinExistence type="predicted"/>
<dbReference type="InterPro" id="IPR032675">
    <property type="entry name" value="LRR_dom_sf"/>
</dbReference>
<dbReference type="Proteomes" id="UP000807716">
    <property type="component" value="Unassembled WGS sequence"/>
</dbReference>
<dbReference type="EMBL" id="JAAAJB010000045">
    <property type="protein sequence ID" value="KAG0268654.1"/>
    <property type="molecule type" value="Genomic_DNA"/>
</dbReference>
<evidence type="ECO:0000313" key="2">
    <source>
        <dbReference type="Proteomes" id="UP000807716"/>
    </source>
</evidence>
<gene>
    <name evidence="1" type="ORF">DFQ27_006156</name>
</gene>
<sequence>MLRSMPSTLSGTNPLELIDVVERVIPFLDFESLLAVRTISRLWYRLTQKQLVPQSTVYWNEFEPEEKLAAIASDLNKTRVLTIDTKAYTGKGLWSIPQREARKVLYDPLMKAMSDPAKNRLLEEIVFRGGMAAEEDLFPVLPSMAHLQRLTIEPHPEITYADRGGLLKILGESRPGGPGESLRELTMRHGRWHSTSKPSTAQCRVQKLVLDRVNMMDQNVMSVLHSCPELEELVAIRTLARWAIPIMKSMSTSCPKLKRLTFDNGIAWNALQMGWLTRFFEPELEALTIYGYDGNGLEDMLTTLGTRFTRLEKLELRQCQGSGSNTHSPMKIGLGLLKFLAELSPQLQHLSVPDAEWSPVQLKEDGRRLANCGLHTLEIGISDGTEMKDTVEFLEDQWPQLRYLTLTHLNLREPAQDLRALKQLKDLVRVRLVVDALGPLVAAKDELKTFVFGKPGVWPLLSRFEIVYRTSQEDPTSIQELGEWFRQEARPLVTFSFDQLQEA</sequence>
<evidence type="ECO:0000313" key="1">
    <source>
        <dbReference type="EMBL" id="KAG0268654.1"/>
    </source>
</evidence>
<dbReference type="OrthoDB" id="2366614at2759"/>
<comment type="caution">
    <text evidence="1">The sequence shown here is derived from an EMBL/GenBank/DDBJ whole genome shotgun (WGS) entry which is preliminary data.</text>
</comment>
<dbReference type="Gene3D" id="3.80.10.10">
    <property type="entry name" value="Ribonuclease Inhibitor"/>
    <property type="match status" value="1"/>
</dbReference>
<organism evidence="1 2">
    <name type="scientific">Actinomortierella ambigua</name>
    <dbReference type="NCBI Taxonomy" id="1343610"/>
    <lineage>
        <taxon>Eukaryota</taxon>
        <taxon>Fungi</taxon>
        <taxon>Fungi incertae sedis</taxon>
        <taxon>Mucoromycota</taxon>
        <taxon>Mortierellomycotina</taxon>
        <taxon>Mortierellomycetes</taxon>
        <taxon>Mortierellales</taxon>
        <taxon>Mortierellaceae</taxon>
        <taxon>Actinomortierella</taxon>
    </lineage>
</organism>
<dbReference type="AlphaFoldDB" id="A0A9P6UC87"/>
<reference evidence="1" key="1">
    <citation type="journal article" date="2020" name="Fungal Divers.">
        <title>Resolving the Mortierellaceae phylogeny through synthesis of multi-gene phylogenetics and phylogenomics.</title>
        <authorList>
            <person name="Vandepol N."/>
            <person name="Liber J."/>
            <person name="Desiro A."/>
            <person name="Na H."/>
            <person name="Kennedy M."/>
            <person name="Barry K."/>
            <person name="Grigoriev I.V."/>
            <person name="Miller A.N."/>
            <person name="O'Donnell K."/>
            <person name="Stajich J.E."/>
            <person name="Bonito G."/>
        </authorList>
    </citation>
    <scope>NUCLEOTIDE SEQUENCE</scope>
    <source>
        <strain evidence="1">BC1065</strain>
    </source>
</reference>
<keyword evidence="2" id="KW-1185">Reference proteome</keyword>